<accession>G4TJE6</accession>
<comment type="caution">
    <text evidence="1">The sequence shown here is derived from an EMBL/GenBank/DDBJ whole genome shotgun (WGS) entry which is preliminary data.</text>
</comment>
<dbReference type="InterPro" id="IPR032675">
    <property type="entry name" value="LRR_dom_sf"/>
</dbReference>
<dbReference type="InterPro" id="IPR036047">
    <property type="entry name" value="F-box-like_dom_sf"/>
</dbReference>
<reference evidence="1 2" key="1">
    <citation type="journal article" date="2011" name="PLoS Pathog.">
        <title>Endophytic Life Strategies Decoded by Genome and Transcriptome Analyses of the Mutualistic Root Symbiont Piriformospora indica.</title>
        <authorList>
            <person name="Zuccaro A."/>
            <person name="Lahrmann U."/>
            <person name="Guldener U."/>
            <person name="Langen G."/>
            <person name="Pfiffi S."/>
            <person name="Biedenkopf D."/>
            <person name="Wong P."/>
            <person name="Samans B."/>
            <person name="Grimm C."/>
            <person name="Basiewicz M."/>
            <person name="Murat C."/>
            <person name="Martin F."/>
            <person name="Kogel K.H."/>
        </authorList>
    </citation>
    <scope>NUCLEOTIDE SEQUENCE [LARGE SCALE GENOMIC DNA]</scope>
    <source>
        <strain evidence="1 2">DSM 11827</strain>
    </source>
</reference>
<dbReference type="OrthoDB" id="3357519at2759"/>
<evidence type="ECO:0000313" key="2">
    <source>
        <dbReference type="Proteomes" id="UP000007148"/>
    </source>
</evidence>
<dbReference type="SUPFAM" id="SSF81383">
    <property type="entry name" value="F-box domain"/>
    <property type="match status" value="1"/>
</dbReference>
<dbReference type="Gene3D" id="1.20.1280.50">
    <property type="match status" value="1"/>
</dbReference>
<sequence>MAVESHESAAVSAFEEVSYENHPILRVPDDILCLIFEQLCPGSSHHRNKLAYDLGCVNKRWRDVSRRTPNIWRCLDIDISYSVSVLAAQYRYITSVRPDPDNIRIYRSRGDDFAWNHLREIFRECRISQLKVIEHLSIYIYKPYLANTLLENLPFLEGPRIRELYLSTQSKREESDQRAPWDAARSAILIPGAEKLYLSHQFDVQFFSSHSPPVSSITFLDVYDCKDVQFLPGLAMFTNLKKLRVRWVECPSPPAASDRSMINLPSLELLHIARSPNFPWDHLSCPSLRRILGDEDVSLPMIRFLGRHPEILELDVCVDPILFEPFNLSCPQLEVLDLRGHLEGLVGWHKNDLSEWDKNDLGGGTMLFPKLKKLILDRVDEELSIELLDAILAAWFYPQSPTSERTPIHYRDRPIECLGILGETKDLLSPSWMKSRLLKGCEQKSTYLPHLGEHWTCVEFRWSIH</sequence>
<name>G4TJE6_SERID</name>
<dbReference type="SUPFAM" id="SSF52047">
    <property type="entry name" value="RNI-like"/>
    <property type="match status" value="1"/>
</dbReference>
<dbReference type="HOGENOM" id="CLU_556817_0_0_1"/>
<organism evidence="1 2">
    <name type="scientific">Serendipita indica (strain DSM 11827)</name>
    <name type="common">Root endophyte fungus</name>
    <name type="synonym">Piriformospora indica</name>
    <dbReference type="NCBI Taxonomy" id="1109443"/>
    <lineage>
        <taxon>Eukaryota</taxon>
        <taxon>Fungi</taxon>
        <taxon>Dikarya</taxon>
        <taxon>Basidiomycota</taxon>
        <taxon>Agaricomycotina</taxon>
        <taxon>Agaricomycetes</taxon>
        <taxon>Sebacinales</taxon>
        <taxon>Serendipitaceae</taxon>
        <taxon>Serendipita</taxon>
    </lineage>
</organism>
<dbReference type="Gene3D" id="3.80.10.10">
    <property type="entry name" value="Ribonuclease Inhibitor"/>
    <property type="match status" value="1"/>
</dbReference>
<dbReference type="AlphaFoldDB" id="G4TJE6"/>
<dbReference type="Proteomes" id="UP000007148">
    <property type="component" value="Unassembled WGS sequence"/>
</dbReference>
<proteinExistence type="predicted"/>
<evidence type="ECO:0000313" key="1">
    <source>
        <dbReference type="EMBL" id="CCA71444.1"/>
    </source>
</evidence>
<dbReference type="EMBL" id="CAFZ01000119">
    <property type="protein sequence ID" value="CCA71444.1"/>
    <property type="molecule type" value="Genomic_DNA"/>
</dbReference>
<protein>
    <submittedName>
        <fullName evidence="1">Uncharacterized protein</fullName>
    </submittedName>
</protein>
<keyword evidence="2" id="KW-1185">Reference proteome</keyword>
<gene>
    <name evidence="1" type="ORF">PIIN_05383</name>
</gene>
<dbReference type="InParanoid" id="G4TJE6"/>